<feature type="region of interest" description="Disordered" evidence="1">
    <location>
        <begin position="334"/>
        <end position="354"/>
    </location>
</feature>
<gene>
    <name evidence="2" type="ORF">ANME2D_02858</name>
</gene>
<dbReference type="InterPro" id="IPR008969">
    <property type="entry name" value="CarboxyPept-like_regulatory"/>
</dbReference>
<sequence precursor="true">MADKVKIIILCMLSVQLLISPSNAEISQSSDPSYTLMATGKNYTAYFSHMNTNGFKFVINDHSFLFLPRDISYTNDSGETSMLLGSARNTQIQNTSDMVYFDNAYGMGSQLRYLLNPLMVKEVYVLNELPSPVSRSDWMTLSSIAIYNNDLKLKYIDENGIENGWNGTKTKTNEIKFYDSSDMFQFELPQPLARDASNNTVSGHYLIYKRDGILYISARFSYASLANMTLPIYLDLSLAEGQVAFGKAEYILGETLDIWDRGFTWSDERTLLYNPSNQVVATFDLPNYVDGWTSKYTYTADAVGWWKAELQTKPFLWGDWTGQDTDYTYVKAAPTPTPTPLPTPTPTPTPVPTTPPGPSGVLHGTIYDTSGNTIRGATITIDTGQTYNNPSSYNYALSVPSGVRAVTVTASGYVSQTQTINVVADSFNQLDFNLRPVVTPTPTPQPLPDLSIAPIDIIFEKVI</sequence>
<dbReference type="RefSeq" id="WP_048092767.1">
    <property type="nucleotide sequence ID" value="NZ_JMIY01000007.1"/>
</dbReference>
<evidence type="ECO:0008006" key="4">
    <source>
        <dbReference type="Google" id="ProtNLM"/>
    </source>
</evidence>
<dbReference type="Proteomes" id="UP000027153">
    <property type="component" value="Unassembled WGS sequence"/>
</dbReference>
<feature type="compositionally biased region" description="Pro residues" evidence="1">
    <location>
        <begin position="335"/>
        <end position="354"/>
    </location>
</feature>
<dbReference type="AlphaFoldDB" id="A0A062V2J2"/>
<dbReference type="SUPFAM" id="SSF49464">
    <property type="entry name" value="Carboxypeptidase regulatory domain-like"/>
    <property type="match status" value="1"/>
</dbReference>
<comment type="caution">
    <text evidence="2">The sequence shown here is derived from an EMBL/GenBank/DDBJ whole genome shotgun (WGS) entry which is preliminary data.</text>
</comment>
<dbReference type="OrthoDB" id="149727at2157"/>
<dbReference type="Gene3D" id="2.60.40.1120">
    <property type="entry name" value="Carboxypeptidase-like, regulatory domain"/>
    <property type="match status" value="1"/>
</dbReference>
<dbReference type="Pfam" id="PF13620">
    <property type="entry name" value="CarboxypepD_reg"/>
    <property type="match status" value="1"/>
</dbReference>
<accession>A0A062V2J2</accession>
<proteinExistence type="predicted"/>
<name>A0A062V2J2_9EURY</name>
<evidence type="ECO:0000256" key="1">
    <source>
        <dbReference type="SAM" id="MobiDB-lite"/>
    </source>
</evidence>
<evidence type="ECO:0000313" key="2">
    <source>
        <dbReference type="EMBL" id="KCZ70833.1"/>
    </source>
</evidence>
<evidence type="ECO:0000313" key="3">
    <source>
        <dbReference type="Proteomes" id="UP000027153"/>
    </source>
</evidence>
<organism evidence="2 3">
    <name type="scientific">Candidatus Methanoperedens nitratireducens</name>
    <dbReference type="NCBI Taxonomy" id="1392998"/>
    <lineage>
        <taxon>Archaea</taxon>
        <taxon>Methanobacteriati</taxon>
        <taxon>Methanobacteriota</taxon>
        <taxon>Stenosarchaea group</taxon>
        <taxon>Methanomicrobia</taxon>
        <taxon>Methanosarcinales</taxon>
        <taxon>ANME-2 cluster</taxon>
        <taxon>Candidatus Methanoperedentaceae</taxon>
        <taxon>Candidatus Methanoperedens</taxon>
    </lineage>
</organism>
<keyword evidence="3" id="KW-1185">Reference proteome</keyword>
<protein>
    <recommendedName>
        <fullName evidence="4">Carboxypeptidase regulatory-like domain-containing protein</fullName>
    </recommendedName>
</protein>
<dbReference type="EMBL" id="JMIY01000007">
    <property type="protein sequence ID" value="KCZ70833.1"/>
    <property type="molecule type" value="Genomic_DNA"/>
</dbReference>
<reference evidence="2 3" key="1">
    <citation type="journal article" date="2013" name="Nature">
        <title>Anaerobic oxidation of methane coupled to nitrate reduction in a novel archaeal lineage.</title>
        <authorList>
            <person name="Haroon M.F."/>
            <person name="Hu S."/>
            <person name="Shi Y."/>
            <person name="Imelfort M."/>
            <person name="Keller J."/>
            <person name="Hugenholtz P."/>
            <person name="Yuan Z."/>
            <person name="Tyson G.W."/>
        </authorList>
    </citation>
    <scope>NUCLEOTIDE SEQUENCE [LARGE SCALE GENOMIC DNA]</scope>
    <source>
        <strain evidence="2 3">ANME-2d</strain>
    </source>
</reference>